<dbReference type="Proteomes" id="UP000001555">
    <property type="component" value="Unassembled WGS sequence"/>
</dbReference>
<dbReference type="InterPro" id="IPR059024">
    <property type="entry name" value="SYNRG_C"/>
</dbReference>
<dbReference type="EMBL" id="ABJB010271966">
    <property type="status" value="NOT_ANNOTATED_CDS"/>
    <property type="molecule type" value="Genomic_DNA"/>
</dbReference>
<dbReference type="PaxDb" id="6945-B7P755"/>
<evidence type="ECO:0000313" key="3">
    <source>
        <dbReference type="EMBL" id="EEC02427.1"/>
    </source>
</evidence>
<dbReference type="Pfam" id="PF25999">
    <property type="entry name" value="SYNRG_C"/>
    <property type="match status" value="1"/>
</dbReference>
<dbReference type="VEuPathDB" id="VectorBase:ISCW001329"/>
<dbReference type="PANTHER" id="PTHR15463:SF2">
    <property type="entry name" value="SYNERGIN GAMMA"/>
    <property type="match status" value="1"/>
</dbReference>
<dbReference type="VEuPathDB" id="VectorBase:ISCP_014330"/>
<evidence type="ECO:0000259" key="2">
    <source>
        <dbReference type="Pfam" id="PF25999"/>
    </source>
</evidence>
<dbReference type="EMBL" id="ABJB010734873">
    <property type="status" value="NOT_ANNOTATED_CDS"/>
    <property type="molecule type" value="Genomic_DNA"/>
</dbReference>
<evidence type="ECO:0000313" key="4">
    <source>
        <dbReference type="EnsemblMetazoa" id="ISCW001329-PA"/>
    </source>
</evidence>
<organism>
    <name type="scientific">Ixodes scapularis</name>
    <name type="common">Black-legged tick</name>
    <name type="synonym">Deer tick</name>
    <dbReference type="NCBI Taxonomy" id="6945"/>
    <lineage>
        <taxon>Eukaryota</taxon>
        <taxon>Metazoa</taxon>
        <taxon>Ecdysozoa</taxon>
        <taxon>Arthropoda</taxon>
        <taxon>Chelicerata</taxon>
        <taxon>Arachnida</taxon>
        <taxon>Acari</taxon>
        <taxon>Parasitiformes</taxon>
        <taxon>Ixodida</taxon>
        <taxon>Ixodoidea</taxon>
        <taxon>Ixodidae</taxon>
        <taxon>Ixodinae</taxon>
        <taxon>Ixodes</taxon>
    </lineage>
</organism>
<feature type="region of interest" description="Disordered" evidence="1">
    <location>
        <begin position="262"/>
        <end position="313"/>
    </location>
</feature>
<dbReference type="EMBL" id="ABJB010123044">
    <property type="status" value="NOT_ANNOTATED_CDS"/>
    <property type="molecule type" value="Genomic_DNA"/>
</dbReference>
<accession>B7P755</accession>
<gene>
    <name evidence="3" type="ORF">IscW_ISCW001329</name>
</gene>
<feature type="compositionally biased region" description="Gly residues" evidence="1">
    <location>
        <begin position="395"/>
        <end position="409"/>
    </location>
</feature>
<evidence type="ECO:0000256" key="1">
    <source>
        <dbReference type="SAM" id="MobiDB-lite"/>
    </source>
</evidence>
<dbReference type="GO" id="GO:0030130">
    <property type="term" value="C:clathrin coat of trans-Golgi network vesicle"/>
    <property type="evidence" value="ECO:0000318"/>
    <property type="project" value="GO_Central"/>
</dbReference>
<dbReference type="EnsemblMetazoa" id="ISCW001329-RA">
    <property type="protein sequence ID" value="ISCW001329-PA"/>
    <property type="gene ID" value="ISCW001329"/>
</dbReference>
<keyword evidence="5" id="KW-1185">Reference proteome</keyword>
<protein>
    <recommendedName>
        <fullName evidence="2">Synergin gamma C-terminal domain-containing protein</fullName>
    </recommendedName>
</protein>
<dbReference type="AlphaFoldDB" id="B7P755"/>
<dbReference type="STRING" id="6945.B7P755"/>
<feature type="region of interest" description="Disordered" evidence="1">
    <location>
        <begin position="382"/>
        <end position="409"/>
    </location>
</feature>
<evidence type="ECO:0000313" key="5">
    <source>
        <dbReference type="Proteomes" id="UP000001555"/>
    </source>
</evidence>
<name>B7P755_IXOSC</name>
<dbReference type="EMBL" id="ABJB010670422">
    <property type="status" value="NOT_ANNOTATED_CDS"/>
    <property type="molecule type" value="Genomic_DNA"/>
</dbReference>
<feature type="compositionally biased region" description="Acidic residues" evidence="1">
    <location>
        <begin position="1"/>
        <end position="11"/>
    </location>
</feature>
<dbReference type="OrthoDB" id="524326at2759"/>
<reference evidence="4" key="2">
    <citation type="submission" date="2020-05" db="UniProtKB">
        <authorList>
            <consortium name="EnsemblMetazoa"/>
        </authorList>
    </citation>
    <scope>IDENTIFICATION</scope>
    <source>
        <strain evidence="4">wikel</strain>
    </source>
</reference>
<sequence length="582" mass="61705">MRKGDFDDDFDDFKSAAVPGVAPTNVFDTSNHLEPTSLGVTNHAHGPTQPHESGDDVVPSPPPPADDCSKPTESKLSESNPTESKPAPKSKAALEVEDDFADFQQAFPETRGPAAASEDRYSAFKELSEDAMISWDSPDPVAPASSVVDGALQPVNAIDTGLETAEIWHNPLHDGGGSANNDEDEDFGEFCHVRVVEPAQTATPEKRVGSSLFGDPGPVGTSGAFSAVSTDTVSLGDGLSVYSLEFGVRDSSLSSRPGSVLSLDFRLGNSDDDESAKTGGSEDGAAATQEEASETAASSDTTSDTQPEVAVSVGQPVSLLDKYSVIREGNQGGTPVGEAASVDNWAWCLESVRELLLQAEAVFNKEASSQVCREALETEEGATYMRSESPAGNALEGGSGATGRAGGTPVGEAASVDNWAWCLESVRELLLQAEAVFNKEASSQVCREALETEEGATYMRNMTEVYKVGQRIALSSRLTGMQSERLEQLCSEVQGIWERISSFLENSCLFTLEAPPVQDPKWLPDAESTAKACGVCLLHVDNPDIAPSKLSYSGREYHSPCANLWVNCVNSLLPAVTRPQLI</sequence>
<proteinExistence type="predicted"/>
<feature type="compositionally biased region" description="Low complexity" evidence="1">
    <location>
        <begin position="285"/>
        <end position="306"/>
    </location>
</feature>
<feature type="domain" description="Synergin gamma C-terminal" evidence="2">
    <location>
        <begin position="413"/>
        <end position="575"/>
    </location>
</feature>
<feature type="compositionally biased region" description="Polar residues" evidence="1">
    <location>
        <begin position="26"/>
        <end position="40"/>
    </location>
</feature>
<dbReference type="HOGENOM" id="CLU_468762_0_0_1"/>
<feature type="compositionally biased region" description="Basic and acidic residues" evidence="1">
    <location>
        <begin position="67"/>
        <end position="76"/>
    </location>
</feature>
<dbReference type="EMBL" id="ABJB010380916">
    <property type="status" value="NOT_ANNOTATED_CDS"/>
    <property type="molecule type" value="Genomic_DNA"/>
</dbReference>
<dbReference type="InterPro" id="IPR039656">
    <property type="entry name" value="SYNRG"/>
</dbReference>
<dbReference type="PANTHER" id="PTHR15463">
    <property type="entry name" value="AP1 GAMMA SUBUNIT BINDING PROTEIN 1"/>
    <property type="match status" value="1"/>
</dbReference>
<reference evidence="3 5" key="1">
    <citation type="submission" date="2008-03" db="EMBL/GenBank/DDBJ databases">
        <title>Annotation of Ixodes scapularis.</title>
        <authorList>
            <consortium name="Ixodes scapularis Genome Project Consortium"/>
            <person name="Caler E."/>
            <person name="Hannick L.I."/>
            <person name="Bidwell S."/>
            <person name="Joardar V."/>
            <person name="Thiagarajan M."/>
            <person name="Amedeo P."/>
            <person name="Galinsky K.J."/>
            <person name="Schobel S."/>
            <person name="Inman J."/>
            <person name="Hostetler J."/>
            <person name="Miller J."/>
            <person name="Hammond M."/>
            <person name="Megy K."/>
            <person name="Lawson D."/>
            <person name="Kodira C."/>
            <person name="Sutton G."/>
            <person name="Meyer J."/>
            <person name="Hill C.A."/>
            <person name="Birren B."/>
            <person name="Nene V."/>
            <person name="Collins F."/>
            <person name="Alarcon-Chaidez F."/>
            <person name="Wikel S."/>
            <person name="Strausberg R."/>
        </authorList>
    </citation>
    <scope>NUCLEOTIDE SEQUENCE [LARGE SCALE GENOMIC DNA]</scope>
    <source>
        <strain evidence="5">Wikel</strain>
        <strain evidence="3">Wikel colony</strain>
    </source>
</reference>
<feature type="region of interest" description="Disordered" evidence="1">
    <location>
        <begin position="1"/>
        <end position="97"/>
    </location>
</feature>
<dbReference type="EMBL" id="DS649438">
    <property type="protein sequence ID" value="EEC02427.1"/>
    <property type="molecule type" value="Genomic_DNA"/>
</dbReference>
<dbReference type="VEuPathDB" id="VectorBase:ISCI001329"/>
<dbReference type="InParanoid" id="B7P755"/>